<comment type="caution">
    <text evidence="2">The sequence shown here is derived from an EMBL/GenBank/DDBJ whole genome shotgun (WGS) entry which is preliminary data.</text>
</comment>
<evidence type="ECO:0000256" key="1">
    <source>
        <dbReference type="SAM" id="MobiDB-lite"/>
    </source>
</evidence>
<feature type="compositionally biased region" description="Basic and acidic residues" evidence="1">
    <location>
        <begin position="1"/>
        <end position="11"/>
    </location>
</feature>
<dbReference type="EMBL" id="QJKJ01009738">
    <property type="protein sequence ID" value="RDX75747.1"/>
    <property type="molecule type" value="Genomic_DNA"/>
</dbReference>
<proteinExistence type="predicted"/>
<dbReference type="Proteomes" id="UP000257109">
    <property type="component" value="Unassembled WGS sequence"/>
</dbReference>
<sequence>MSREKSEREGQRCSCSAREGRHDTNSSYHIRREGMWYDPPRHDEPMVISVVVAEYKVEMVLIDQGNSANILYWST</sequence>
<gene>
    <name evidence="2" type="ORF">CR513_44341</name>
</gene>
<protein>
    <submittedName>
        <fullName evidence="2">Uncharacterized protein</fullName>
    </submittedName>
</protein>
<dbReference type="OrthoDB" id="1752268at2759"/>
<evidence type="ECO:0000313" key="3">
    <source>
        <dbReference type="Proteomes" id="UP000257109"/>
    </source>
</evidence>
<feature type="region of interest" description="Disordered" evidence="1">
    <location>
        <begin position="1"/>
        <end position="24"/>
    </location>
</feature>
<evidence type="ECO:0000313" key="2">
    <source>
        <dbReference type="EMBL" id="RDX75747.1"/>
    </source>
</evidence>
<name>A0A371FBT4_MUCPR</name>
<reference evidence="2" key="1">
    <citation type="submission" date="2018-05" db="EMBL/GenBank/DDBJ databases">
        <title>Draft genome of Mucuna pruriens seed.</title>
        <authorList>
            <person name="Nnadi N.E."/>
            <person name="Vos R."/>
            <person name="Hasami M.H."/>
            <person name="Devisetty U.K."/>
            <person name="Aguiy J.C."/>
        </authorList>
    </citation>
    <scope>NUCLEOTIDE SEQUENCE [LARGE SCALE GENOMIC DNA]</scope>
    <source>
        <strain evidence="2">JCA_2017</strain>
    </source>
</reference>
<dbReference type="AlphaFoldDB" id="A0A371FBT4"/>
<organism evidence="2 3">
    <name type="scientific">Mucuna pruriens</name>
    <name type="common">Velvet bean</name>
    <name type="synonym">Dolichos pruriens</name>
    <dbReference type="NCBI Taxonomy" id="157652"/>
    <lineage>
        <taxon>Eukaryota</taxon>
        <taxon>Viridiplantae</taxon>
        <taxon>Streptophyta</taxon>
        <taxon>Embryophyta</taxon>
        <taxon>Tracheophyta</taxon>
        <taxon>Spermatophyta</taxon>
        <taxon>Magnoliopsida</taxon>
        <taxon>eudicotyledons</taxon>
        <taxon>Gunneridae</taxon>
        <taxon>Pentapetalae</taxon>
        <taxon>rosids</taxon>
        <taxon>fabids</taxon>
        <taxon>Fabales</taxon>
        <taxon>Fabaceae</taxon>
        <taxon>Papilionoideae</taxon>
        <taxon>50 kb inversion clade</taxon>
        <taxon>NPAAA clade</taxon>
        <taxon>indigoferoid/millettioid clade</taxon>
        <taxon>Phaseoleae</taxon>
        <taxon>Mucuna</taxon>
    </lineage>
</organism>
<keyword evidence="3" id="KW-1185">Reference proteome</keyword>
<accession>A0A371FBT4</accession>
<feature type="non-terminal residue" evidence="2">
    <location>
        <position position="1"/>
    </location>
</feature>